<proteinExistence type="predicted"/>
<dbReference type="Proteomes" id="UP000184203">
    <property type="component" value="Unassembled WGS sequence"/>
</dbReference>
<protein>
    <submittedName>
        <fullName evidence="1">Uncharacterized protein</fullName>
    </submittedName>
</protein>
<evidence type="ECO:0000313" key="1">
    <source>
        <dbReference type="EMBL" id="SHL60512.1"/>
    </source>
</evidence>
<evidence type="ECO:0000313" key="2">
    <source>
        <dbReference type="Proteomes" id="UP000184203"/>
    </source>
</evidence>
<organism evidence="1 2">
    <name type="scientific">Haladaptatus paucihalophilus DX253</name>
    <dbReference type="NCBI Taxonomy" id="797209"/>
    <lineage>
        <taxon>Archaea</taxon>
        <taxon>Methanobacteriati</taxon>
        <taxon>Methanobacteriota</taxon>
        <taxon>Stenosarchaea group</taxon>
        <taxon>Halobacteria</taxon>
        <taxon>Halobacteriales</taxon>
        <taxon>Haladaptataceae</taxon>
        <taxon>Haladaptatus</taxon>
    </lineage>
</organism>
<name>A0A1M7BZQ6_HALPU</name>
<sequence length="340" mass="39194">MKWAEEEHSLEESQIKEATETFYDFTDGSHKSTFPELTLYVALSKEKELINDAVQIDVHPKGHYTSLLRGIDNEIDGLLMLNHEYFPLQVYNGMQLISDTVGNGRQKKVKQAIDVSTDENPPSNPVLISHLAAENVRDVMRSYNGTVIDTQKLIACKETNPDLADAARFLNVRDCVEIIPRLQIRDGLSLDGKRFDELVFNVPHAIIPRKMAPAATQLPDWYRRIVRGALHLLYVNTFYRRADNRTKREASILVQEAFHHLLRSDHGMNVDRFIDTGWNEFRQRYRNIKYAEQRQDSIEQQAREYVLTLRNHNVLTQNGDTIYARASDHPHSSLSFPSGY</sequence>
<accession>A0A1M7BZQ6</accession>
<reference evidence="2" key="1">
    <citation type="submission" date="2016-11" db="EMBL/GenBank/DDBJ databases">
        <authorList>
            <person name="Varghese N."/>
            <person name="Submissions S."/>
        </authorList>
    </citation>
    <scope>NUCLEOTIDE SEQUENCE [LARGE SCALE GENOMIC DNA]</scope>
    <source>
        <strain evidence="2">DX253</strain>
    </source>
</reference>
<keyword evidence="2" id="KW-1185">Reference proteome</keyword>
<dbReference type="EMBL" id="FRAN01000009">
    <property type="protein sequence ID" value="SHL60512.1"/>
    <property type="molecule type" value="Genomic_DNA"/>
</dbReference>
<dbReference type="AlphaFoldDB" id="A0A1M7BZQ6"/>
<gene>
    <name evidence="1" type="ORF">SAMN05444342_4230</name>
</gene>